<comment type="similarity">
    <text evidence="1">Belongs to the PNP/UDP phosphorylase family.</text>
</comment>
<evidence type="ECO:0000256" key="2">
    <source>
        <dbReference type="ARBA" id="ARBA00022676"/>
    </source>
</evidence>
<evidence type="ECO:0000256" key="1">
    <source>
        <dbReference type="ARBA" id="ARBA00010456"/>
    </source>
</evidence>
<proteinExistence type="inferred from homology"/>
<organism evidence="5 6">
    <name type="scientific">Anaerofilum hominis</name>
    <dbReference type="NCBI Taxonomy" id="2763016"/>
    <lineage>
        <taxon>Bacteria</taxon>
        <taxon>Bacillati</taxon>
        <taxon>Bacillota</taxon>
        <taxon>Clostridia</taxon>
        <taxon>Eubacteriales</taxon>
        <taxon>Oscillospiraceae</taxon>
        <taxon>Anaerofilum</taxon>
    </lineage>
</organism>
<dbReference type="CDD" id="cd17767">
    <property type="entry name" value="UP_EcUdp-like"/>
    <property type="match status" value="1"/>
</dbReference>
<dbReference type="EMBL" id="JACONZ010000001">
    <property type="protein sequence ID" value="MBC5580039.1"/>
    <property type="molecule type" value="Genomic_DNA"/>
</dbReference>
<dbReference type="GO" id="GO:0009164">
    <property type="term" value="P:nucleoside catabolic process"/>
    <property type="evidence" value="ECO:0007669"/>
    <property type="project" value="UniProtKB-ARBA"/>
</dbReference>
<dbReference type="PANTHER" id="PTHR43691">
    <property type="entry name" value="URIDINE PHOSPHORYLASE"/>
    <property type="match status" value="1"/>
</dbReference>
<sequence>MSLQYHLKIQEGDVAPYVLLPGDPKRVPIVASFWDEAHFVADNREHVTYTGVYKGVPISCTSTGMGCPSTAIAMEELARCGVKNFIRIGTCGTFQDYVKKGDIQIFDSACRYDGTSYHYAPGPFPAVADHEVIEACIAAAKGMNKPYHVGTTRTQDTFYANYPDPGSSFNGFWQSRWKEFYPDLKRLNVMGGEMETSIVLVLTRIWGLRGGAMAVTLDNIIESQEDEQGGREYEPEKALDHSEDNIKTLSLLGCEAIKKLYELDQAAKG</sequence>
<gene>
    <name evidence="5" type="ORF">H8S23_00790</name>
</gene>
<evidence type="ECO:0000313" key="6">
    <source>
        <dbReference type="Proteomes" id="UP000659630"/>
    </source>
</evidence>
<dbReference type="InterPro" id="IPR035994">
    <property type="entry name" value="Nucleoside_phosphorylase_sf"/>
</dbReference>
<dbReference type="SUPFAM" id="SSF53167">
    <property type="entry name" value="Purine and uridine phosphorylases"/>
    <property type="match status" value="1"/>
</dbReference>
<keyword evidence="6" id="KW-1185">Reference proteome</keyword>
<dbReference type="Pfam" id="PF01048">
    <property type="entry name" value="PNP_UDP_1"/>
    <property type="match status" value="1"/>
</dbReference>
<name>A0A923I5A7_9FIRM</name>
<protein>
    <submittedName>
        <fullName evidence="5">Nucleoside phosphorylase</fullName>
    </submittedName>
</protein>
<dbReference type="Proteomes" id="UP000659630">
    <property type="component" value="Unassembled WGS sequence"/>
</dbReference>
<comment type="caution">
    <text evidence="5">The sequence shown here is derived from an EMBL/GenBank/DDBJ whole genome shotgun (WGS) entry which is preliminary data.</text>
</comment>
<dbReference type="AlphaFoldDB" id="A0A923I5A7"/>
<keyword evidence="2" id="KW-0328">Glycosyltransferase</keyword>
<reference evidence="5" key="1">
    <citation type="submission" date="2020-08" db="EMBL/GenBank/DDBJ databases">
        <title>Genome public.</title>
        <authorList>
            <person name="Liu C."/>
            <person name="Sun Q."/>
        </authorList>
    </citation>
    <scope>NUCLEOTIDE SEQUENCE</scope>
    <source>
        <strain evidence="5">BX8</strain>
    </source>
</reference>
<keyword evidence="3" id="KW-0808">Transferase</keyword>
<accession>A0A923I5A7</accession>
<dbReference type="InterPro" id="IPR000845">
    <property type="entry name" value="Nucleoside_phosphorylase_d"/>
</dbReference>
<evidence type="ECO:0000259" key="4">
    <source>
        <dbReference type="Pfam" id="PF01048"/>
    </source>
</evidence>
<evidence type="ECO:0000313" key="5">
    <source>
        <dbReference type="EMBL" id="MBC5580039.1"/>
    </source>
</evidence>
<evidence type="ECO:0000256" key="3">
    <source>
        <dbReference type="ARBA" id="ARBA00022679"/>
    </source>
</evidence>
<dbReference type="InterPro" id="IPR018016">
    <property type="entry name" value="Nucleoside_phosphorylase_CS"/>
</dbReference>
<dbReference type="PANTHER" id="PTHR43691:SF13">
    <property type="entry name" value="URIDINE PHOSPHORYLASE"/>
    <property type="match status" value="1"/>
</dbReference>
<dbReference type="Gene3D" id="3.40.50.1580">
    <property type="entry name" value="Nucleoside phosphorylase domain"/>
    <property type="match status" value="1"/>
</dbReference>
<dbReference type="GO" id="GO:0005829">
    <property type="term" value="C:cytosol"/>
    <property type="evidence" value="ECO:0007669"/>
    <property type="project" value="TreeGrafter"/>
</dbReference>
<dbReference type="GO" id="GO:0016763">
    <property type="term" value="F:pentosyltransferase activity"/>
    <property type="evidence" value="ECO:0007669"/>
    <property type="project" value="InterPro"/>
</dbReference>
<feature type="domain" description="Nucleoside phosphorylase" evidence="4">
    <location>
        <begin position="17"/>
        <end position="227"/>
    </location>
</feature>
<dbReference type="RefSeq" id="WP_186886416.1">
    <property type="nucleotide sequence ID" value="NZ_JACONZ010000001.1"/>
</dbReference>
<dbReference type="PROSITE" id="PS01232">
    <property type="entry name" value="PNP_UDP_1"/>
    <property type="match status" value="1"/>
</dbReference>